<accession>A0ABR8MA28</accession>
<keyword evidence="2" id="KW-0732">Signal</keyword>
<sequence length="261" mass="27723">MGASALCAGLLVALAGCGGSGTAAATKTTDAVLLGQQVQDLIAQVDDMGVVEWHGQMLTKNPDQGGKRIFDVAARLDAASGDSELSVTSSIDGKEQQIDYLLIKDRTYFNSDAWGPGAATCWADITGDSERTWALPADLDPSWALKAARAIKLDGKDVMVSLPYKQVLAGMPRGLFTDVPTVSYDTEAAGVISPHGPLIEVGVDVQSMWKKLTKEQRAELATNRTGWWAMTMRESSDDSAVAPPPKVFDPVVTPPSQCKRG</sequence>
<evidence type="ECO:0000256" key="2">
    <source>
        <dbReference type="SAM" id="SignalP"/>
    </source>
</evidence>
<dbReference type="EMBL" id="JACXYY010000001">
    <property type="protein sequence ID" value="MBD3913014.1"/>
    <property type="molecule type" value="Genomic_DNA"/>
</dbReference>
<comment type="caution">
    <text evidence="3">The sequence shown here is derived from an EMBL/GenBank/DDBJ whole genome shotgun (WGS) entry which is preliminary data.</text>
</comment>
<evidence type="ECO:0000313" key="3">
    <source>
        <dbReference type="EMBL" id="MBD3913014.1"/>
    </source>
</evidence>
<dbReference type="RefSeq" id="WP_191197396.1">
    <property type="nucleotide sequence ID" value="NZ_BAAAPA010000002.1"/>
</dbReference>
<proteinExistence type="predicted"/>
<gene>
    <name evidence="3" type="ORF">IEZ25_00155</name>
</gene>
<evidence type="ECO:0000313" key="4">
    <source>
        <dbReference type="Proteomes" id="UP000649289"/>
    </source>
</evidence>
<evidence type="ECO:0008006" key="5">
    <source>
        <dbReference type="Google" id="ProtNLM"/>
    </source>
</evidence>
<organism evidence="3 4">
    <name type="scientific">Nocardioides hwasunensis</name>
    <dbReference type="NCBI Taxonomy" id="397258"/>
    <lineage>
        <taxon>Bacteria</taxon>
        <taxon>Bacillati</taxon>
        <taxon>Actinomycetota</taxon>
        <taxon>Actinomycetes</taxon>
        <taxon>Propionibacteriales</taxon>
        <taxon>Nocardioidaceae</taxon>
        <taxon>Nocardioides</taxon>
    </lineage>
</organism>
<feature type="signal peptide" evidence="2">
    <location>
        <begin position="1"/>
        <end position="25"/>
    </location>
</feature>
<feature type="region of interest" description="Disordered" evidence="1">
    <location>
        <begin position="236"/>
        <end position="261"/>
    </location>
</feature>
<reference evidence="3 4" key="1">
    <citation type="submission" date="2020-09" db="EMBL/GenBank/DDBJ databases">
        <title>novel species in genus Nocardioides.</title>
        <authorList>
            <person name="Zhang G."/>
        </authorList>
    </citation>
    <scope>NUCLEOTIDE SEQUENCE [LARGE SCALE GENOMIC DNA]</scope>
    <source>
        <strain evidence="3 4">19197</strain>
    </source>
</reference>
<protein>
    <recommendedName>
        <fullName evidence="5">Lipoprotein</fullName>
    </recommendedName>
</protein>
<keyword evidence="4" id="KW-1185">Reference proteome</keyword>
<name>A0ABR8MA28_9ACTN</name>
<dbReference type="Proteomes" id="UP000649289">
    <property type="component" value="Unassembled WGS sequence"/>
</dbReference>
<evidence type="ECO:0000256" key="1">
    <source>
        <dbReference type="SAM" id="MobiDB-lite"/>
    </source>
</evidence>
<feature type="chain" id="PRO_5046186956" description="Lipoprotein" evidence="2">
    <location>
        <begin position="26"/>
        <end position="261"/>
    </location>
</feature>